<dbReference type="PANTHER" id="PTHR12832">
    <property type="entry name" value="TESTIS-SPECIFIC PROTEIN PBS13 T-COMPLEX 11"/>
    <property type="match status" value="1"/>
</dbReference>
<proteinExistence type="inferred from homology"/>
<keyword evidence="4" id="KW-1185">Reference proteome</keyword>
<comment type="similarity">
    <text evidence="1">Belongs to the TCP11 family.</text>
</comment>
<feature type="region of interest" description="Disordered" evidence="2">
    <location>
        <begin position="734"/>
        <end position="757"/>
    </location>
</feature>
<dbReference type="OrthoDB" id="276323at2759"/>
<reference evidence="3 4" key="1">
    <citation type="journal article" date="2016" name="Mol. Biol. Evol.">
        <title>Comparative Genomics of Early-Diverging Mushroom-Forming Fungi Provides Insights into the Origins of Lignocellulose Decay Capabilities.</title>
        <authorList>
            <person name="Nagy L.G."/>
            <person name="Riley R."/>
            <person name="Tritt A."/>
            <person name="Adam C."/>
            <person name="Daum C."/>
            <person name="Floudas D."/>
            <person name="Sun H."/>
            <person name="Yadav J.S."/>
            <person name="Pangilinan J."/>
            <person name="Larsson K.H."/>
            <person name="Matsuura K."/>
            <person name="Barry K."/>
            <person name="Labutti K."/>
            <person name="Kuo R."/>
            <person name="Ohm R.A."/>
            <person name="Bhattacharya S.S."/>
            <person name="Shirouzu T."/>
            <person name="Yoshinaga Y."/>
            <person name="Martin F.M."/>
            <person name="Grigoriev I.V."/>
            <person name="Hibbett D.S."/>
        </authorList>
    </citation>
    <scope>NUCLEOTIDE SEQUENCE [LARGE SCALE GENOMIC DNA]</scope>
    <source>
        <strain evidence="3 4">L-15889</strain>
    </source>
</reference>
<evidence type="ECO:0000313" key="4">
    <source>
        <dbReference type="Proteomes" id="UP000076727"/>
    </source>
</evidence>
<protein>
    <submittedName>
        <fullName evidence="3">Tcp11-domain-containing protein</fullName>
    </submittedName>
</protein>
<feature type="compositionally biased region" description="Low complexity" evidence="2">
    <location>
        <begin position="738"/>
        <end position="757"/>
    </location>
</feature>
<dbReference type="Proteomes" id="UP000076727">
    <property type="component" value="Unassembled WGS sequence"/>
</dbReference>
<feature type="region of interest" description="Disordered" evidence="2">
    <location>
        <begin position="36"/>
        <end position="122"/>
    </location>
</feature>
<evidence type="ECO:0000256" key="1">
    <source>
        <dbReference type="ARBA" id="ARBA00010954"/>
    </source>
</evidence>
<feature type="region of interest" description="Disordered" evidence="2">
    <location>
        <begin position="605"/>
        <end position="634"/>
    </location>
</feature>
<accession>A0A165TQN4</accession>
<dbReference type="STRING" id="1314783.A0A165TQN4"/>
<organism evidence="3 4">
    <name type="scientific">Daedalea quercina L-15889</name>
    <dbReference type="NCBI Taxonomy" id="1314783"/>
    <lineage>
        <taxon>Eukaryota</taxon>
        <taxon>Fungi</taxon>
        <taxon>Dikarya</taxon>
        <taxon>Basidiomycota</taxon>
        <taxon>Agaricomycotina</taxon>
        <taxon>Agaricomycetes</taxon>
        <taxon>Polyporales</taxon>
        <taxon>Fomitopsis</taxon>
    </lineage>
</organism>
<evidence type="ECO:0000313" key="3">
    <source>
        <dbReference type="EMBL" id="KZT73798.1"/>
    </source>
</evidence>
<evidence type="ECO:0000256" key="2">
    <source>
        <dbReference type="SAM" id="MobiDB-lite"/>
    </source>
</evidence>
<dbReference type="PANTHER" id="PTHR12832:SF11">
    <property type="entry name" value="LD23868P"/>
    <property type="match status" value="1"/>
</dbReference>
<feature type="compositionally biased region" description="Low complexity" evidence="2">
    <location>
        <begin position="611"/>
        <end position="627"/>
    </location>
</feature>
<dbReference type="AlphaFoldDB" id="A0A165TQN4"/>
<feature type="region of interest" description="Disordered" evidence="2">
    <location>
        <begin position="1"/>
        <end position="22"/>
    </location>
</feature>
<dbReference type="EMBL" id="KV429035">
    <property type="protein sequence ID" value="KZT73798.1"/>
    <property type="molecule type" value="Genomic_DNA"/>
</dbReference>
<dbReference type="Pfam" id="PF05794">
    <property type="entry name" value="Tcp11"/>
    <property type="match status" value="1"/>
</dbReference>
<sequence length="757" mass="83252">MLVDPAATPRCPANNPDRSSTASWLLADSDVGIVPAWQQPLSSPPAAHPFVAESQKEGPSKPKRPRIEIPQGPSSPRRARRRFYSPALPSPARKFIRRSRTNDTRDTGIVSATEPGPSRGSLLRICTLPTTPRASSSVPVSPIETFSPHIPSHQPPINRDTLKELDLEAILRNPQLRHDLLFDSGLQFRPTSSRRKRDMAENYWIAIVRELETSCTCFTVDAHGRPCERICQCGSLPVPTGRPIFAFTHDNRCTVRTSSRIRPLLLELLEVLVSIIQPVMSKTTGLCVQPTALHPQYQQNVAHVALLRSVLDADLIQQEIDHGLFDPSGVFQTIGDIIRCHCAPMRDGAVDQMVALAKSCAPGGGGSKVEAVRAIRLCFEIMELMKLDVANHQLQTLRPYLVQSAAQYELKTFHESKENGRVCMDITRKWLRAAHQDLASRADSFVLNTLPPSPFTKLPRRTQIDIAVTAGLVDLVFNPPPRSSSSSQAPYLPPPRPPAPGALARYPETLYLDQARISNYSKDAADFAALYMLLLLYRQLILSGQQQGHTRLALDDLLKLKKEIWEVGPTHLGLCFRPPRDTGARGEAEIKRWKSEMEDVVLQVTRRASEARSSPPTSTPSASSSASQNVAKTPTPDAQLMKLATSWAETNLRPDSQLSALMRRRVRDAVLRIALPIAAPSLKRSEAHAETEMSSGLEPLMPEIQHLGERIAKLAGIHLNVYAALYAQPGFLDDPVGASPSATSTDTSTTNPTTATD</sequence>
<dbReference type="InterPro" id="IPR008862">
    <property type="entry name" value="Tcp11"/>
</dbReference>
<gene>
    <name evidence="3" type="ORF">DAEQUDRAFT_661652</name>
</gene>
<dbReference type="GO" id="GO:0010737">
    <property type="term" value="P:protein kinase A signaling"/>
    <property type="evidence" value="ECO:0007669"/>
    <property type="project" value="TreeGrafter"/>
</dbReference>
<name>A0A165TQN4_9APHY</name>